<feature type="compositionally biased region" description="Polar residues" evidence="8">
    <location>
        <begin position="515"/>
        <end position="524"/>
    </location>
</feature>
<evidence type="ECO:0000313" key="11">
    <source>
        <dbReference type="Proteomes" id="UP000019484"/>
    </source>
</evidence>
<dbReference type="HOGENOM" id="CLU_023185_0_0_1"/>
<dbReference type="Gene3D" id="4.10.60.10">
    <property type="entry name" value="Zinc finger, CCHC-type"/>
    <property type="match status" value="1"/>
</dbReference>
<evidence type="ECO:0000313" key="10">
    <source>
        <dbReference type="EMBL" id="EXJ88532.1"/>
    </source>
</evidence>
<proteinExistence type="predicted"/>
<dbReference type="OrthoDB" id="7608935at2759"/>
<evidence type="ECO:0000259" key="9">
    <source>
        <dbReference type="PROSITE" id="PS50158"/>
    </source>
</evidence>
<keyword evidence="5" id="KW-0862">Zinc</keyword>
<evidence type="ECO:0000256" key="3">
    <source>
        <dbReference type="ARBA" id="ARBA00022737"/>
    </source>
</evidence>
<dbReference type="GO" id="GO:0071039">
    <property type="term" value="P:nuclear polyadenylation-dependent CUT catabolic process"/>
    <property type="evidence" value="ECO:0007669"/>
    <property type="project" value="TreeGrafter"/>
</dbReference>
<feature type="compositionally biased region" description="Polar residues" evidence="8">
    <location>
        <begin position="110"/>
        <end position="121"/>
    </location>
</feature>
<feature type="compositionally biased region" description="Polar residues" evidence="8">
    <location>
        <begin position="66"/>
        <end position="76"/>
    </location>
</feature>
<dbReference type="SUPFAM" id="SSF57756">
    <property type="entry name" value="Retrovirus zinc finger-like domains"/>
    <property type="match status" value="1"/>
</dbReference>
<feature type="compositionally biased region" description="Basic and acidic residues" evidence="8">
    <location>
        <begin position="1"/>
        <end position="13"/>
    </location>
</feature>
<keyword evidence="2" id="KW-0479">Metal-binding</keyword>
<dbReference type="Proteomes" id="UP000019484">
    <property type="component" value="Unassembled WGS sequence"/>
</dbReference>
<evidence type="ECO:0000256" key="5">
    <source>
        <dbReference type="ARBA" id="ARBA00022833"/>
    </source>
</evidence>
<feature type="compositionally biased region" description="Acidic residues" evidence="8">
    <location>
        <begin position="167"/>
        <end position="190"/>
    </location>
</feature>
<keyword evidence="3" id="KW-0677">Repeat</keyword>
<feature type="domain" description="CCHC-type" evidence="9">
    <location>
        <begin position="313"/>
        <end position="329"/>
    </location>
</feature>
<dbReference type="PROSITE" id="PS50158">
    <property type="entry name" value="ZF_CCHC"/>
    <property type="match status" value="1"/>
</dbReference>
<dbReference type="eggNOG" id="KOG4400">
    <property type="taxonomic scope" value="Eukaryota"/>
</dbReference>
<reference evidence="10 11" key="1">
    <citation type="submission" date="2013-03" db="EMBL/GenBank/DDBJ databases">
        <title>The Genome Sequence of Capronia coronata CBS 617.96.</title>
        <authorList>
            <consortium name="The Broad Institute Genomics Platform"/>
            <person name="Cuomo C."/>
            <person name="de Hoog S."/>
            <person name="Gorbushina A."/>
            <person name="Walker B."/>
            <person name="Young S.K."/>
            <person name="Zeng Q."/>
            <person name="Gargeya S."/>
            <person name="Fitzgerald M."/>
            <person name="Haas B."/>
            <person name="Abouelleil A."/>
            <person name="Allen A.W."/>
            <person name="Alvarado L."/>
            <person name="Arachchi H.M."/>
            <person name="Berlin A.M."/>
            <person name="Chapman S.B."/>
            <person name="Gainer-Dewar J."/>
            <person name="Goldberg J."/>
            <person name="Griggs A."/>
            <person name="Gujja S."/>
            <person name="Hansen M."/>
            <person name="Howarth C."/>
            <person name="Imamovic A."/>
            <person name="Ireland A."/>
            <person name="Larimer J."/>
            <person name="McCowan C."/>
            <person name="Murphy C."/>
            <person name="Pearson M."/>
            <person name="Poon T.W."/>
            <person name="Priest M."/>
            <person name="Roberts A."/>
            <person name="Saif S."/>
            <person name="Shea T."/>
            <person name="Sisk P."/>
            <person name="Sykes S."/>
            <person name="Wortman J."/>
            <person name="Nusbaum C."/>
            <person name="Birren B."/>
        </authorList>
    </citation>
    <scope>NUCLEOTIDE SEQUENCE [LARGE SCALE GENOMIC DNA]</scope>
    <source>
        <strain evidence="10 11">CBS 617.96</strain>
    </source>
</reference>
<evidence type="ECO:0000256" key="7">
    <source>
        <dbReference type="PROSITE-ProRule" id="PRU00047"/>
    </source>
</evidence>
<evidence type="ECO:0000256" key="2">
    <source>
        <dbReference type="ARBA" id="ARBA00022723"/>
    </source>
</evidence>
<keyword evidence="4 7" id="KW-0863">Zinc-finger</keyword>
<sequence>MPRSAHHDEESESRTASVGAKRSHSRRQGQVNSSLPHSAVESASASESSSDHAVMGTILSHPVEQATWQEPEPSTSSDHHEIEADMNSTSQGLGNNRLATGFRKPRPTLSGDSASAQSARDSPSEGVLSSAESLGDVVEISSDEDESSDGGGMVINLDSGIHSDTMVIDDEEEEEDEDEGEEGEISEDEAVESHPHKGDASRPLSSPGQAAHQQLQAELEQVASAFPTSYPTPPEPAHPRRFRTLADLTPEELERQLKYALFDLDHDHIDLDRPAVCLGCLQEGHTEESCPEKTCVYCAATGEHSSRLCPQVRRCSKCRERGHISQSCPAGLKVTTIPCDLCGALGHHEEACPQRFFPFETTNSTGSLELWVSCCICASKSHLVGDCPEADRATTTRWSLKSFAPSQIVNLSLEPGTKQREIQASNRGLRPDGLRIRGRAGFHTAGLSGSGQPSDDDSDEQFLHPRVPNRNNSSRNDFTFRHSQRLPGPPSRERRDNQYDRFQQAPDHRGFHNRPPNNWYSTDSFGHPTPRSPPSTGGRNDDQWSRGADLRRRSRSPRGFDGYRARQRRSPSPRYRGGTQTESAKASDHPVGFRGGPSSQPRPGVAIQLPVRRGSNNLLNQRPFPRASENSGPAQPTSGKERANFPKKKKSKKGKVNA</sequence>
<dbReference type="GO" id="GO:0071035">
    <property type="term" value="P:nuclear polyadenylation-dependent rRNA catabolic process"/>
    <property type="evidence" value="ECO:0007669"/>
    <property type="project" value="TreeGrafter"/>
</dbReference>
<evidence type="ECO:0000256" key="4">
    <source>
        <dbReference type="ARBA" id="ARBA00022771"/>
    </source>
</evidence>
<dbReference type="GO" id="GO:0031499">
    <property type="term" value="C:TRAMP complex"/>
    <property type="evidence" value="ECO:0007669"/>
    <property type="project" value="TreeGrafter"/>
</dbReference>
<dbReference type="PANTHER" id="PTHR46543:SF1">
    <property type="entry name" value="ZINC FINGER CCHC DOMAIN-CONTAINING PROTEIN 7"/>
    <property type="match status" value="1"/>
</dbReference>
<dbReference type="InterPro" id="IPR051644">
    <property type="entry name" value="TRAMP_AT-DNA-binding"/>
</dbReference>
<dbReference type="GO" id="GO:0003723">
    <property type="term" value="F:RNA binding"/>
    <property type="evidence" value="ECO:0007669"/>
    <property type="project" value="TreeGrafter"/>
</dbReference>
<accession>W9Y6S3</accession>
<dbReference type="InterPro" id="IPR036875">
    <property type="entry name" value="Znf_CCHC_sf"/>
</dbReference>
<feature type="compositionally biased region" description="Basic and acidic residues" evidence="8">
    <location>
        <begin position="539"/>
        <end position="551"/>
    </location>
</feature>
<name>W9Y6S3_9EURO</name>
<comment type="caution">
    <text evidence="10">The sequence shown here is derived from an EMBL/GenBank/DDBJ whole genome shotgun (WGS) entry which is preliminary data.</text>
</comment>
<dbReference type="PANTHER" id="PTHR46543">
    <property type="entry name" value="ZINC FINGER CCHC DOMAIN-CONTAINING PROTEIN 7"/>
    <property type="match status" value="1"/>
</dbReference>
<organism evidence="10 11">
    <name type="scientific">Capronia coronata CBS 617.96</name>
    <dbReference type="NCBI Taxonomy" id="1182541"/>
    <lineage>
        <taxon>Eukaryota</taxon>
        <taxon>Fungi</taxon>
        <taxon>Dikarya</taxon>
        <taxon>Ascomycota</taxon>
        <taxon>Pezizomycotina</taxon>
        <taxon>Eurotiomycetes</taxon>
        <taxon>Chaetothyriomycetidae</taxon>
        <taxon>Chaetothyriales</taxon>
        <taxon>Herpotrichiellaceae</taxon>
        <taxon>Capronia</taxon>
    </lineage>
</organism>
<feature type="compositionally biased region" description="Basic and acidic residues" evidence="8">
    <location>
        <begin position="191"/>
        <end position="200"/>
    </location>
</feature>
<dbReference type="GO" id="GO:0071037">
    <property type="term" value="P:nuclear polyadenylation-dependent snRNA catabolic process"/>
    <property type="evidence" value="ECO:0007669"/>
    <property type="project" value="TreeGrafter"/>
</dbReference>
<dbReference type="InterPro" id="IPR001878">
    <property type="entry name" value="Znf_CCHC"/>
</dbReference>
<dbReference type="AlphaFoldDB" id="W9Y6S3"/>
<keyword evidence="6" id="KW-0539">Nucleus</keyword>
<dbReference type="GO" id="GO:0071036">
    <property type="term" value="P:nuclear polyadenylation-dependent snoRNA catabolic process"/>
    <property type="evidence" value="ECO:0007669"/>
    <property type="project" value="TreeGrafter"/>
</dbReference>
<feature type="region of interest" description="Disordered" evidence="8">
    <location>
        <begin position="1"/>
        <end position="216"/>
    </location>
</feature>
<evidence type="ECO:0000256" key="8">
    <source>
        <dbReference type="SAM" id="MobiDB-lite"/>
    </source>
</evidence>
<dbReference type="STRING" id="1182541.W9Y6S3"/>
<dbReference type="EMBL" id="AMWN01000004">
    <property type="protein sequence ID" value="EXJ88532.1"/>
    <property type="molecule type" value="Genomic_DNA"/>
</dbReference>
<evidence type="ECO:0000256" key="6">
    <source>
        <dbReference type="ARBA" id="ARBA00023242"/>
    </source>
</evidence>
<keyword evidence="11" id="KW-1185">Reference proteome</keyword>
<dbReference type="GO" id="GO:0008270">
    <property type="term" value="F:zinc ion binding"/>
    <property type="evidence" value="ECO:0007669"/>
    <property type="project" value="UniProtKB-KW"/>
</dbReference>
<feature type="compositionally biased region" description="Polar residues" evidence="8">
    <location>
        <begin position="628"/>
        <end position="638"/>
    </location>
</feature>
<protein>
    <recommendedName>
        <fullName evidence="9">CCHC-type domain-containing protein</fullName>
    </recommendedName>
</protein>
<feature type="region of interest" description="Disordered" evidence="8">
    <location>
        <begin position="414"/>
        <end position="658"/>
    </location>
</feature>
<feature type="compositionally biased region" description="Low complexity" evidence="8">
    <location>
        <begin position="37"/>
        <end position="54"/>
    </location>
</feature>
<feature type="compositionally biased region" description="Basic residues" evidence="8">
    <location>
        <begin position="645"/>
        <end position="658"/>
    </location>
</feature>
<dbReference type="RefSeq" id="XP_007724538.1">
    <property type="nucleotide sequence ID" value="XM_007726348.1"/>
</dbReference>
<dbReference type="GO" id="GO:0071038">
    <property type="term" value="P:TRAMP-dependent tRNA surveillance pathway"/>
    <property type="evidence" value="ECO:0007669"/>
    <property type="project" value="TreeGrafter"/>
</dbReference>
<dbReference type="GeneID" id="19160337"/>
<gene>
    <name evidence="10" type="ORF">A1O1_05462</name>
</gene>
<dbReference type="GO" id="GO:0071031">
    <property type="term" value="P:nuclear mRNA surveillance of mRNA 3'-end processing"/>
    <property type="evidence" value="ECO:0007669"/>
    <property type="project" value="TreeGrafter"/>
</dbReference>
<dbReference type="SMART" id="SM00343">
    <property type="entry name" value="ZnF_C2HC"/>
    <property type="match status" value="5"/>
</dbReference>
<feature type="compositionally biased region" description="Polar residues" evidence="8">
    <location>
        <begin position="86"/>
        <end position="98"/>
    </location>
</feature>
<comment type="subcellular location">
    <subcellularLocation>
        <location evidence="1">Nucleus</location>
    </subcellularLocation>
</comment>
<evidence type="ECO:0000256" key="1">
    <source>
        <dbReference type="ARBA" id="ARBA00004123"/>
    </source>
</evidence>